<keyword evidence="1" id="KW-1133">Transmembrane helix</keyword>
<gene>
    <name evidence="2" type="ORF">ACHAW5_002389</name>
</gene>
<comment type="caution">
    <text evidence="2">The sequence shown here is derived from an EMBL/GenBank/DDBJ whole genome shotgun (WGS) entry which is preliminary data.</text>
</comment>
<keyword evidence="1" id="KW-0812">Transmembrane</keyword>
<name>A0ABD3N6W0_9STRA</name>
<feature type="transmembrane region" description="Helical" evidence="1">
    <location>
        <begin position="130"/>
        <end position="149"/>
    </location>
</feature>
<feature type="transmembrane region" description="Helical" evidence="1">
    <location>
        <begin position="44"/>
        <end position="66"/>
    </location>
</feature>
<dbReference type="AlphaFoldDB" id="A0ABD3N6W0"/>
<feature type="transmembrane region" description="Helical" evidence="1">
    <location>
        <begin position="161"/>
        <end position="183"/>
    </location>
</feature>
<proteinExistence type="predicted"/>
<evidence type="ECO:0000313" key="2">
    <source>
        <dbReference type="EMBL" id="KAL3771775.1"/>
    </source>
</evidence>
<evidence type="ECO:0000256" key="1">
    <source>
        <dbReference type="SAM" id="Phobius"/>
    </source>
</evidence>
<evidence type="ECO:0000313" key="3">
    <source>
        <dbReference type="Proteomes" id="UP001530315"/>
    </source>
</evidence>
<sequence length="318" mass="33281">MAVNTASIDTLASVDKDRLNKWAFLCLFSVLALTAHQTDDVDKHSYVTVCAASSIVFSGLAVFAHVGTTSISALFVGTVIEGLVSLIVVGLWAVALPIIMDPANGLAQMYVGRAGSDVADYQATISNANLFFTSWGAGVCAVMVLAMYIRERLGGSGTGMGYTANWYLLILTSVIVIIESATFKDQVCGIEGGTEDVTCGRNTYGLVTGCIGLTISTVISLSSSLGKDSALITTVSGFIMAVLYTLCAGLLTFDNGPATYVGNHYFSAWAGFFLSFAVFGSVLKEYLGVGTGLVTAAVDAEDNVGNNSDLCDVEIHKI</sequence>
<feature type="transmembrane region" description="Helical" evidence="1">
    <location>
        <begin position="73"/>
        <end position="100"/>
    </location>
</feature>
<organism evidence="2 3">
    <name type="scientific">Stephanodiscus triporus</name>
    <dbReference type="NCBI Taxonomy" id="2934178"/>
    <lineage>
        <taxon>Eukaryota</taxon>
        <taxon>Sar</taxon>
        <taxon>Stramenopiles</taxon>
        <taxon>Ochrophyta</taxon>
        <taxon>Bacillariophyta</taxon>
        <taxon>Coscinodiscophyceae</taxon>
        <taxon>Thalassiosirophycidae</taxon>
        <taxon>Stephanodiscales</taxon>
        <taxon>Stephanodiscaceae</taxon>
        <taxon>Stephanodiscus</taxon>
    </lineage>
</organism>
<dbReference type="EMBL" id="JALLAZ020001596">
    <property type="protein sequence ID" value="KAL3771775.1"/>
    <property type="molecule type" value="Genomic_DNA"/>
</dbReference>
<dbReference type="Proteomes" id="UP001530315">
    <property type="component" value="Unassembled WGS sequence"/>
</dbReference>
<feature type="transmembrane region" description="Helical" evidence="1">
    <location>
        <begin position="265"/>
        <end position="283"/>
    </location>
</feature>
<feature type="transmembrane region" description="Helical" evidence="1">
    <location>
        <begin position="203"/>
        <end position="223"/>
    </location>
</feature>
<reference evidence="2 3" key="1">
    <citation type="submission" date="2024-10" db="EMBL/GenBank/DDBJ databases">
        <title>Updated reference genomes for cyclostephanoid diatoms.</title>
        <authorList>
            <person name="Roberts W.R."/>
            <person name="Alverson A.J."/>
        </authorList>
    </citation>
    <scope>NUCLEOTIDE SEQUENCE [LARGE SCALE GENOMIC DNA]</scope>
    <source>
        <strain evidence="2 3">AJA276-08</strain>
    </source>
</reference>
<feature type="transmembrane region" description="Helical" evidence="1">
    <location>
        <begin position="230"/>
        <end position="253"/>
    </location>
</feature>
<keyword evidence="1" id="KW-0472">Membrane</keyword>
<protein>
    <submittedName>
        <fullName evidence="2">Uncharacterized protein</fullName>
    </submittedName>
</protein>
<keyword evidence="3" id="KW-1185">Reference proteome</keyword>
<accession>A0ABD3N6W0</accession>